<dbReference type="EMBL" id="JAHHUM010000799">
    <property type="protein sequence ID" value="KAK5617165.1"/>
    <property type="molecule type" value="Genomic_DNA"/>
</dbReference>
<feature type="compositionally biased region" description="Pro residues" evidence="1">
    <location>
        <begin position="95"/>
        <end position="104"/>
    </location>
</feature>
<sequence>MQSCEFGPDRTKPFAELRSVKRAGAKTKFPPSRFPRKRFDRHGSVFTLCTTPPNELWKNQPHRPTLRKSVSPRESSDVEEFTPGKVPEPGYTRPGQPPWAPPLFPRKVPEPRVKLGPDKPLGSTPGSKFSIDFCLHFPNDNGPPSGRPCQVEYFASVQARIHLAWATRCIRGTRPTRPPPPPSVTPGVHEGRGPRVPPPPPSAVVASTRRQSRETRGHRVRTRYASRTSPHTPASLRGRRLRPAAVKGNGGHRVYTRDVAGTRKGNEGHRVYKRDAAGTRKGNGGHRVYTRATDHPALRETRDTGCMRGTRPAPLRETGTPGVYEGRGRPP</sequence>
<feature type="compositionally biased region" description="Basic and acidic residues" evidence="1">
    <location>
        <begin position="292"/>
        <end position="305"/>
    </location>
</feature>
<feature type="compositionally biased region" description="Basic and acidic residues" evidence="1">
    <location>
        <begin position="260"/>
        <end position="278"/>
    </location>
</feature>
<name>A0AAV9S7A8_9TELE</name>
<reference evidence="2 3" key="1">
    <citation type="submission" date="2021-06" db="EMBL/GenBank/DDBJ databases">
        <authorList>
            <person name="Palmer J.M."/>
        </authorList>
    </citation>
    <scope>NUCLEOTIDE SEQUENCE [LARGE SCALE GENOMIC DNA]</scope>
    <source>
        <strain evidence="2 3">MEX-2019</strain>
        <tissue evidence="2">Muscle</tissue>
    </source>
</reference>
<accession>A0AAV9S7A8</accession>
<gene>
    <name evidence="2" type="ORF">CRENBAI_011600</name>
</gene>
<feature type="region of interest" description="Disordered" evidence="1">
    <location>
        <begin position="51"/>
        <end position="124"/>
    </location>
</feature>
<evidence type="ECO:0000313" key="2">
    <source>
        <dbReference type="EMBL" id="KAK5617165.1"/>
    </source>
</evidence>
<keyword evidence="3" id="KW-1185">Reference proteome</keyword>
<organism evidence="2 3">
    <name type="scientific">Crenichthys baileyi</name>
    <name type="common">White River springfish</name>
    <dbReference type="NCBI Taxonomy" id="28760"/>
    <lineage>
        <taxon>Eukaryota</taxon>
        <taxon>Metazoa</taxon>
        <taxon>Chordata</taxon>
        <taxon>Craniata</taxon>
        <taxon>Vertebrata</taxon>
        <taxon>Euteleostomi</taxon>
        <taxon>Actinopterygii</taxon>
        <taxon>Neopterygii</taxon>
        <taxon>Teleostei</taxon>
        <taxon>Neoteleostei</taxon>
        <taxon>Acanthomorphata</taxon>
        <taxon>Ovalentaria</taxon>
        <taxon>Atherinomorphae</taxon>
        <taxon>Cyprinodontiformes</taxon>
        <taxon>Goodeidae</taxon>
        <taxon>Crenichthys</taxon>
    </lineage>
</organism>
<dbReference type="Proteomes" id="UP001311232">
    <property type="component" value="Unassembled WGS sequence"/>
</dbReference>
<feature type="compositionally biased region" description="Basic and acidic residues" evidence="1">
    <location>
        <begin position="107"/>
        <end position="117"/>
    </location>
</feature>
<evidence type="ECO:0000313" key="3">
    <source>
        <dbReference type="Proteomes" id="UP001311232"/>
    </source>
</evidence>
<feature type="region of interest" description="Disordered" evidence="1">
    <location>
        <begin position="171"/>
        <end position="331"/>
    </location>
</feature>
<dbReference type="AlphaFoldDB" id="A0AAV9S7A8"/>
<evidence type="ECO:0000256" key="1">
    <source>
        <dbReference type="SAM" id="MobiDB-lite"/>
    </source>
</evidence>
<protein>
    <submittedName>
        <fullName evidence="2">Uncharacterized protein</fullName>
    </submittedName>
</protein>
<proteinExistence type="predicted"/>
<comment type="caution">
    <text evidence="2">The sequence shown here is derived from an EMBL/GenBank/DDBJ whole genome shotgun (WGS) entry which is preliminary data.</text>
</comment>